<dbReference type="GO" id="GO:0005509">
    <property type="term" value="F:calcium ion binding"/>
    <property type="evidence" value="ECO:0007669"/>
    <property type="project" value="InterPro"/>
</dbReference>
<comment type="caution">
    <text evidence="4">The sequence shown here is derived from an EMBL/GenBank/DDBJ whole genome shotgun (WGS) entry which is preliminary data.</text>
</comment>
<feature type="compositionally biased region" description="Basic and acidic residues" evidence="2">
    <location>
        <begin position="418"/>
        <end position="427"/>
    </location>
</feature>
<reference evidence="4 5" key="1">
    <citation type="journal article" date="2024" name="Science">
        <title>Giant polyketide synthase enzymes in the biosynthesis of giant marine polyether toxins.</title>
        <authorList>
            <person name="Fallon T.R."/>
            <person name="Shende V.V."/>
            <person name="Wierzbicki I.H."/>
            <person name="Pendleton A.L."/>
            <person name="Watervoot N.F."/>
            <person name="Auber R.P."/>
            <person name="Gonzalez D.J."/>
            <person name="Wisecaver J.H."/>
            <person name="Moore B.S."/>
        </authorList>
    </citation>
    <scope>NUCLEOTIDE SEQUENCE [LARGE SCALE GENOMIC DNA]</scope>
    <source>
        <strain evidence="4 5">12B1</strain>
    </source>
</reference>
<dbReference type="EMBL" id="JBGBPQ010000011">
    <property type="protein sequence ID" value="KAL1515738.1"/>
    <property type="molecule type" value="Genomic_DNA"/>
</dbReference>
<gene>
    <name evidence="4" type="ORF">AB1Y20_002354</name>
</gene>
<accession>A0AB34J7R4</accession>
<feature type="region of interest" description="Disordered" evidence="2">
    <location>
        <begin position="337"/>
        <end position="372"/>
    </location>
</feature>
<dbReference type="Gene3D" id="1.10.238.10">
    <property type="entry name" value="EF-hand"/>
    <property type="match status" value="1"/>
</dbReference>
<feature type="compositionally biased region" description="Basic and acidic residues" evidence="2">
    <location>
        <begin position="72"/>
        <end position="84"/>
    </location>
</feature>
<evidence type="ECO:0000256" key="2">
    <source>
        <dbReference type="SAM" id="MobiDB-lite"/>
    </source>
</evidence>
<evidence type="ECO:0000313" key="4">
    <source>
        <dbReference type="EMBL" id="KAL1515738.1"/>
    </source>
</evidence>
<feature type="compositionally biased region" description="Polar residues" evidence="2">
    <location>
        <begin position="354"/>
        <end position="365"/>
    </location>
</feature>
<proteinExistence type="predicted"/>
<keyword evidence="1" id="KW-0106">Calcium</keyword>
<feature type="region of interest" description="Disordered" evidence="2">
    <location>
        <begin position="452"/>
        <end position="477"/>
    </location>
</feature>
<feature type="compositionally biased region" description="Basic residues" evidence="2">
    <location>
        <begin position="464"/>
        <end position="477"/>
    </location>
</feature>
<evidence type="ECO:0000313" key="5">
    <source>
        <dbReference type="Proteomes" id="UP001515480"/>
    </source>
</evidence>
<dbReference type="AlphaFoldDB" id="A0AB34J7R4"/>
<keyword evidence="5" id="KW-1185">Reference proteome</keyword>
<dbReference type="InterPro" id="IPR011992">
    <property type="entry name" value="EF-hand-dom_pair"/>
</dbReference>
<dbReference type="SUPFAM" id="SSF47473">
    <property type="entry name" value="EF-hand"/>
    <property type="match status" value="1"/>
</dbReference>
<feature type="domain" description="EF-hand" evidence="3">
    <location>
        <begin position="206"/>
        <end position="241"/>
    </location>
</feature>
<sequence length="477" mass="52820">MSRMHPSLMSTASIGGVLGQREEVSSLFSNAFRADEPSPSDPRLSRSSRALQAIDQGLTRAERASIRKHLQQKRESPKRARTDHLGMPVSTNGRARVKYARSITIVYERETVQQANQQHQLRREVKKMYDISLKALEQLLKLFQNSVRAGQSLVGPRTFKAVLLRHGIRDVVLQDRLFDASAEAGSEPKVDYRCFLRDFCVLDDAPIEQKLSLLFDVFDLDRSGSISIAELKQITASARPGGLQSALSGSLDEAVEVVWGKIQACRMSELQNSEYWMAPSRSAGLHREDLLLAVQQSTAVRDFFKKTLVAPPKLPDSATDGTVNFQARLKEMQAEISATPPIKHPYTHSKSTEQRAPSSVTSTVSDARDGVPSRRRALLDSLSEKELYSVSLRSSVASTNGHLPGAGGRQDRLPSLGRHPDIKRASDARGVYGQSQRSSIFGSQSLPVLLESSTSPKKSAIKSASRRPYKRQFRTDL</sequence>
<evidence type="ECO:0000256" key="1">
    <source>
        <dbReference type="ARBA" id="ARBA00022837"/>
    </source>
</evidence>
<dbReference type="PROSITE" id="PS50222">
    <property type="entry name" value="EF_HAND_2"/>
    <property type="match status" value="1"/>
</dbReference>
<dbReference type="InterPro" id="IPR018247">
    <property type="entry name" value="EF_Hand_1_Ca_BS"/>
</dbReference>
<feature type="region of interest" description="Disordered" evidence="2">
    <location>
        <begin position="67"/>
        <end position="90"/>
    </location>
</feature>
<organism evidence="4 5">
    <name type="scientific">Prymnesium parvum</name>
    <name type="common">Toxic golden alga</name>
    <dbReference type="NCBI Taxonomy" id="97485"/>
    <lineage>
        <taxon>Eukaryota</taxon>
        <taxon>Haptista</taxon>
        <taxon>Haptophyta</taxon>
        <taxon>Prymnesiophyceae</taxon>
        <taxon>Prymnesiales</taxon>
        <taxon>Prymnesiaceae</taxon>
        <taxon>Prymnesium</taxon>
    </lineage>
</organism>
<dbReference type="InterPro" id="IPR002048">
    <property type="entry name" value="EF_hand_dom"/>
</dbReference>
<protein>
    <recommendedName>
        <fullName evidence="3">EF-hand domain-containing protein</fullName>
    </recommendedName>
</protein>
<dbReference type="PROSITE" id="PS00018">
    <property type="entry name" value="EF_HAND_1"/>
    <property type="match status" value="1"/>
</dbReference>
<feature type="region of interest" description="Disordered" evidence="2">
    <location>
        <begin position="397"/>
        <end position="438"/>
    </location>
</feature>
<dbReference type="Proteomes" id="UP001515480">
    <property type="component" value="Unassembled WGS sequence"/>
</dbReference>
<evidence type="ECO:0000259" key="3">
    <source>
        <dbReference type="PROSITE" id="PS50222"/>
    </source>
</evidence>
<name>A0AB34J7R4_PRYPA</name>